<dbReference type="InterPro" id="IPR018764">
    <property type="entry name" value="RskA_C"/>
</dbReference>
<comment type="caution">
    <text evidence="4">The sequence shown here is derived from an EMBL/GenBank/DDBJ whole genome shotgun (WGS) entry which is preliminary data.</text>
</comment>
<dbReference type="Pfam" id="PF10099">
    <property type="entry name" value="RskA_C"/>
    <property type="match status" value="1"/>
</dbReference>
<reference evidence="4" key="1">
    <citation type="submission" date="2021-03" db="EMBL/GenBank/DDBJ databases">
        <title>Whole genome shotgun sequence of Actinoplanes consettensis NBRC 14913.</title>
        <authorList>
            <person name="Komaki H."/>
            <person name="Tamura T."/>
        </authorList>
    </citation>
    <scope>NUCLEOTIDE SEQUENCE</scope>
    <source>
        <strain evidence="4">NBRC 14913</strain>
    </source>
</reference>
<protein>
    <recommendedName>
        <fullName evidence="3">Anti-sigma K factor RskA C-terminal domain-containing protein</fullName>
    </recommendedName>
</protein>
<dbReference type="GO" id="GO:0005886">
    <property type="term" value="C:plasma membrane"/>
    <property type="evidence" value="ECO:0007669"/>
    <property type="project" value="InterPro"/>
</dbReference>
<evidence type="ECO:0000256" key="2">
    <source>
        <dbReference type="SAM" id="Phobius"/>
    </source>
</evidence>
<evidence type="ECO:0000313" key="5">
    <source>
        <dbReference type="Proteomes" id="UP000680865"/>
    </source>
</evidence>
<keyword evidence="5" id="KW-1185">Reference proteome</keyword>
<keyword evidence="2" id="KW-0812">Transmembrane</keyword>
<proteinExistence type="predicted"/>
<accession>A0A919SS12</accession>
<evidence type="ECO:0000259" key="3">
    <source>
        <dbReference type="Pfam" id="PF10099"/>
    </source>
</evidence>
<evidence type="ECO:0000256" key="1">
    <source>
        <dbReference type="SAM" id="MobiDB-lite"/>
    </source>
</evidence>
<organism evidence="4 5">
    <name type="scientific">Winogradskya consettensis</name>
    <dbReference type="NCBI Taxonomy" id="113560"/>
    <lineage>
        <taxon>Bacteria</taxon>
        <taxon>Bacillati</taxon>
        <taxon>Actinomycetota</taxon>
        <taxon>Actinomycetes</taxon>
        <taxon>Micromonosporales</taxon>
        <taxon>Micromonosporaceae</taxon>
        <taxon>Winogradskya</taxon>
    </lineage>
</organism>
<dbReference type="Proteomes" id="UP000680865">
    <property type="component" value="Unassembled WGS sequence"/>
</dbReference>
<keyword evidence="2" id="KW-0472">Membrane</keyword>
<feature type="transmembrane region" description="Helical" evidence="2">
    <location>
        <begin position="101"/>
        <end position="122"/>
    </location>
</feature>
<feature type="region of interest" description="Disordered" evidence="1">
    <location>
        <begin position="222"/>
        <end position="242"/>
    </location>
</feature>
<dbReference type="RefSeq" id="WP_244876271.1">
    <property type="nucleotide sequence ID" value="NZ_BAAATW010000010.1"/>
</dbReference>
<name>A0A919SS12_9ACTN</name>
<evidence type="ECO:0000313" key="4">
    <source>
        <dbReference type="EMBL" id="GIM76412.1"/>
    </source>
</evidence>
<gene>
    <name evidence="4" type="ORF">Aco04nite_50290</name>
</gene>
<keyword evidence="2" id="KW-1133">Transmembrane helix</keyword>
<sequence length="242" mass="25780">MEHLDPDRLVLLALSEDSTEPDESMHLAVCPGCRSDFESLHHVATLAAEGPSLGEQSAAPDRIWQAIESEIAQLNRPVRVPDQPGDNRAFPPATRRRPRRLLAPVLAAAAAAVLAVAGTLAVTRTADRQPPDHVAAHATLSPLPEVPPAAHGSATVLTDGTIEIDTRDLPLTTGFHEVWLIDPADTTRMVALGNLSQDQDALLPVPPGVDLNRYRLVDVSDEPHDGDAAHSGHSLLRGTLTS</sequence>
<dbReference type="EMBL" id="BOQP01000027">
    <property type="protein sequence ID" value="GIM76412.1"/>
    <property type="molecule type" value="Genomic_DNA"/>
</dbReference>
<dbReference type="AlphaFoldDB" id="A0A919SS12"/>
<feature type="domain" description="Anti-sigma K factor RskA C-terminal" evidence="3">
    <location>
        <begin position="106"/>
        <end position="228"/>
    </location>
</feature>